<dbReference type="GO" id="GO:0030159">
    <property type="term" value="F:signaling receptor complex adaptor activity"/>
    <property type="evidence" value="ECO:0007669"/>
    <property type="project" value="TreeGrafter"/>
</dbReference>
<feature type="coiled-coil region" evidence="5">
    <location>
        <begin position="726"/>
        <end position="760"/>
    </location>
</feature>
<evidence type="ECO:0000259" key="7">
    <source>
        <dbReference type="PROSITE" id="PS51776"/>
    </source>
</evidence>
<dbReference type="FunCoup" id="H2ZKU1">
    <property type="interactions" value="182"/>
</dbReference>
<feature type="region of interest" description="Disordered" evidence="6">
    <location>
        <begin position="203"/>
        <end position="287"/>
    </location>
</feature>
<evidence type="ECO:0000256" key="2">
    <source>
        <dbReference type="ARBA" id="ARBA00009866"/>
    </source>
</evidence>
<feature type="compositionally biased region" description="Polar residues" evidence="6">
    <location>
        <begin position="903"/>
        <end position="922"/>
    </location>
</feature>
<dbReference type="SUPFAM" id="SSF50998">
    <property type="entry name" value="Quinoprotein alcohol dehydrogenase-like"/>
    <property type="match status" value="1"/>
</dbReference>
<keyword evidence="3" id="KW-0963">Cytoplasm</keyword>
<feature type="domain" description="RH2" evidence="8">
    <location>
        <begin position="503"/>
        <end position="588"/>
    </location>
</feature>
<organism evidence="9 10">
    <name type="scientific">Ciona savignyi</name>
    <name type="common">Pacific transparent sea squirt</name>
    <dbReference type="NCBI Taxonomy" id="51511"/>
    <lineage>
        <taxon>Eukaryota</taxon>
        <taxon>Metazoa</taxon>
        <taxon>Chordata</taxon>
        <taxon>Tunicata</taxon>
        <taxon>Ascidiacea</taxon>
        <taxon>Phlebobranchia</taxon>
        <taxon>Cionidae</taxon>
        <taxon>Ciona</taxon>
    </lineage>
</organism>
<proteinExistence type="inferred from homology"/>
<feature type="coiled-coil region" evidence="5">
    <location>
        <begin position="420"/>
        <end position="482"/>
    </location>
</feature>
<dbReference type="Gene3D" id="2.130.10.10">
    <property type="entry name" value="YVTN repeat-like/Quinoprotein amine dehydrogenase"/>
    <property type="match status" value="1"/>
</dbReference>
<dbReference type="OMA" id="DXASREN"/>
<feature type="compositionally biased region" description="Low complexity" evidence="6">
    <location>
        <begin position="203"/>
        <end position="214"/>
    </location>
</feature>
<evidence type="ECO:0000256" key="1">
    <source>
        <dbReference type="ARBA" id="ARBA00004496"/>
    </source>
</evidence>
<name>H2ZKU1_CIOSA</name>
<dbReference type="STRING" id="51511.ENSCSAVP00000018207"/>
<dbReference type="InterPro" id="IPR011047">
    <property type="entry name" value="Quinoprotein_ADH-like_sf"/>
</dbReference>
<dbReference type="eggNOG" id="KOG2077">
    <property type="taxonomic scope" value="Eukaryota"/>
</dbReference>
<evidence type="ECO:0000313" key="10">
    <source>
        <dbReference type="Proteomes" id="UP000007875"/>
    </source>
</evidence>
<evidence type="ECO:0000259" key="8">
    <source>
        <dbReference type="PROSITE" id="PS51777"/>
    </source>
</evidence>
<dbReference type="Proteomes" id="UP000007875">
    <property type="component" value="Unassembled WGS sequence"/>
</dbReference>
<dbReference type="PANTHER" id="PTHR13886:SF4">
    <property type="entry name" value="JNK-INTERACTING PROTEIN 3"/>
    <property type="match status" value="1"/>
</dbReference>
<dbReference type="Pfam" id="PF09744">
    <property type="entry name" value="RH1"/>
    <property type="match status" value="1"/>
</dbReference>
<dbReference type="GeneTree" id="ENSGT00940000153496"/>
<evidence type="ECO:0000256" key="3">
    <source>
        <dbReference type="ARBA" id="ARBA00022490"/>
    </source>
</evidence>
<dbReference type="FunFam" id="1.20.5.1000:FF:000001">
    <property type="entry name" value="C-Jun-amino-terminal kinase-interacting protein 3 isoform X2"/>
    <property type="match status" value="1"/>
</dbReference>
<comment type="subcellular location">
    <subcellularLocation>
        <location evidence="1">Cytoplasm</location>
    </subcellularLocation>
</comment>
<dbReference type="GO" id="GO:0008432">
    <property type="term" value="F:JUN kinase binding"/>
    <property type="evidence" value="ECO:0007669"/>
    <property type="project" value="TreeGrafter"/>
</dbReference>
<dbReference type="PROSITE" id="PS51777">
    <property type="entry name" value="RH2"/>
    <property type="match status" value="1"/>
</dbReference>
<comment type="similarity">
    <text evidence="2">Belongs to the JIP scaffold family.</text>
</comment>
<evidence type="ECO:0000256" key="4">
    <source>
        <dbReference type="ARBA" id="ARBA00023054"/>
    </source>
</evidence>
<dbReference type="InParanoid" id="H2ZKU1"/>
<feature type="region of interest" description="Disordered" evidence="6">
    <location>
        <begin position="869"/>
        <end position="963"/>
    </location>
</feature>
<dbReference type="GO" id="GO:0005078">
    <property type="term" value="F:MAP-kinase scaffold activity"/>
    <property type="evidence" value="ECO:0007669"/>
    <property type="project" value="InterPro"/>
</dbReference>
<keyword evidence="10" id="KW-1185">Reference proteome</keyword>
<feature type="coiled-coil region" evidence="5">
    <location>
        <begin position="75"/>
        <end position="162"/>
    </location>
</feature>
<sequence length="1318" mass="146242">MYQESEILYSSDQDLNNGLSSEKVQAMANSVYGEFKRMMAMYGEDVIKELMPLIVTILETLDRSLSECNANSVEVELLKDDNEQLATQYERERQLRRQAEQQLMESEDINEAATREVRAKADTLETATRLLELKCKNYTDQVERLQEREAELKREYTVLHERHTEMIQSYMEHIEKTKVLQQQSSFSELSQSPNNRIQKHHNISISITPSSPSSPDDKSQLTSSEEHHPAEVMEEIKTETKPNNSQMDIGKSSLEHVKSQSSTPEVYSSQIKPSETDSSRENTKSHSVAKLAEAHLLSASNINTNVSVDRSQATVKDVGSPSGESDGAGWVSEEVKVMLQNGEFDLENSTHDGRGDDNDNKAELESTGIENVAFETNESSLYAELSKHDLGDVDEGADILGMSKEVENLLHENTKLLATKNALNVVKDDLIQQVDQLTTQHTILKEELETSEKAKQKLQVRMGEFEQQLAQLQHELENVGKDGMRNSVSKQSDEDDAVPLSQRKRFTRVEMARVLMERNQYKERLMELQEAVRWTETLRASRNHPEVPQPKIKSKSNIFNFFSRLFTSNSSENAAPSPQPPQLNVSMAYNAPSSKVMPRSKSTSMSLYGRSPTIDTLREEYQTRMNDNSRIQVTYEQIAYVKSHLIACGWSLPNSPASPKEGSRTVPVPVYCGPMVDSNANMKVWCATAVNMAVGRTRDGGSIIATSSIFYEGKELGTVVENEVMGDGNEKEVVKLEEELENQTQTIKQDEKRREALSSLVWIVSGDTRSGNGAHGGSKVRVMDAQEPNKCIEEFIIGNNDTHVLCMASVPGALEEDYSMSDSLEADSIALCNNEIILCLTASCAPYFLYNINACWGVILTPKLTSPQRSSMLGMTQSPTDVDPPSTRTQEDGVEATEDLVSSDPTNLPKSPTQGTTSNLSESPKMVKTPTGEKGEFPPSDQNGGGDMAPSKDDNPPSSTDDMKLASVQPTVWMGAQNGCVYVHSAISHWGRCLHQIRLKDSVLSIVHLKGRVLAALADGTVAIFRRDTDGVWDLSSYYLLDLGRPHHSIRCMSVVYDHVWCGYRNRIHIVEPKSMKVVKSFDAHPRRESQVRQLAWGGDGVWVSIRLDSTVRLYHARTLQHLQDVDIEPYVSKVLGSGKLGFSFVRITALMISQNRLWIGTGNGVVMSVPLSEVLSSSARGAERPGGVVRVYKDPLSDKITPGTFIPYCSMANAQLSFHGYRDAVKFFVAVPGSVLLKELGLIATINTHNANDPGGVSPPKSHPNNGTLVLSGGDGYVDFRKGDLVAFSPEETRSSNAGMQSTTQMSHVIVWQLTHQ</sequence>
<dbReference type="InterPro" id="IPR039911">
    <property type="entry name" value="JIP3/JIP4"/>
</dbReference>
<evidence type="ECO:0000256" key="6">
    <source>
        <dbReference type="SAM" id="MobiDB-lite"/>
    </source>
</evidence>
<dbReference type="PANTHER" id="PTHR13886">
    <property type="entry name" value="JNK/SAPK-ASSOCIATED PROTEIN"/>
    <property type="match status" value="1"/>
</dbReference>
<reference evidence="9" key="3">
    <citation type="submission" date="2025-09" db="UniProtKB">
        <authorList>
            <consortium name="Ensembl"/>
        </authorList>
    </citation>
    <scope>IDENTIFICATION</scope>
</reference>
<accession>H2ZKU1</accession>
<dbReference type="InterPro" id="IPR034743">
    <property type="entry name" value="RH1"/>
</dbReference>
<dbReference type="GO" id="GO:0019894">
    <property type="term" value="F:kinesin binding"/>
    <property type="evidence" value="ECO:0007669"/>
    <property type="project" value="TreeGrafter"/>
</dbReference>
<dbReference type="InterPro" id="IPR034744">
    <property type="entry name" value="RH2"/>
</dbReference>
<dbReference type="Ensembl" id="ENSCSAVT00000018405.1">
    <property type="protein sequence ID" value="ENSCSAVP00000018207.1"/>
    <property type="gene ID" value="ENSCSAVG00000010711.1"/>
</dbReference>
<protein>
    <recommendedName>
        <fullName evidence="11">RH1 domain-containing protein</fullName>
    </recommendedName>
</protein>
<feature type="domain" description="RH1" evidence="7">
    <location>
        <begin position="7"/>
        <end position="95"/>
    </location>
</feature>
<dbReference type="InterPro" id="IPR032486">
    <property type="entry name" value="JIP_LZII"/>
</dbReference>
<evidence type="ECO:0008006" key="11">
    <source>
        <dbReference type="Google" id="ProtNLM"/>
    </source>
</evidence>
<dbReference type="Pfam" id="PF19056">
    <property type="entry name" value="WD40_2"/>
    <property type="match status" value="1"/>
</dbReference>
<feature type="compositionally biased region" description="Polar residues" evidence="6">
    <location>
        <begin position="259"/>
        <end position="273"/>
    </location>
</feature>
<keyword evidence="4 5" id="KW-0175">Coiled coil</keyword>
<reference evidence="10" key="1">
    <citation type="submission" date="2003-08" db="EMBL/GenBank/DDBJ databases">
        <authorList>
            <person name="Birren B."/>
            <person name="Nusbaum C."/>
            <person name="Abebe A."/>
            <person name="Abouelleil A."/>
            <person name="Adekoya E."/>
            <person name="Ait-zahra M."/>
            <person name="Allen N."/>
            <person name="Allen T."/>
            <person name="An P."/>
            <person name="Anderson M."/>
            <person name="Anderson S."/>
            <person name="Arachchi H."/>
            <person name="Armbruster J."/>
            <person name="Bachantsang P."/>
            <person name="Baldwin J."/>
            <person name="Barry A."/>
            <person name="Bayul T."/>
            <person name="Blitshsteyn B."/>
            <person name="Bloom T."/>
            <person name="Blye J."/>
            <person name="Boguslavskiy L."/>
            <person name="Borowsky M."/>
            <person name="Boukhgalter B."/>
            <person name="Brunache A."/>
            <person name="Butler J."/>
            <person name="Calixte N."/>
            <person name="Calvo S."/>
            <person name="Camarata J."/>
            <person name="Campo K."/>
            <person name="Chang J."/>
            <person name="Cheshatsang Y."/>
            <person name="Citroen M."/>
            <person name="Collymore A."/>
            <person name="Considine T."/>
            <person name="Cook A."/>
            <person name="Cooke P."/>
            <person name="Corum B."/>
            <person name="Cuomo C."/>
            <person name="David R."/>
            <person name="Dawoe T."/>
            <person name="Degray S."/>
            <person name="Dodge S."/>
            <person name="Dooley K."/>
            <person name="Dorje P."/>
            <person name="Dorjee K."/>
            <person name="Dorris L."/>
            <person name="Duffey N."/>
            <person name="Dupes A."/>
            <person name="Elkins T."/>
            <person name="Engels R."/>
            <person name="Erickson J."/>
            <person name="Farina A."/>
            <person name="Faro S."/>
            <person name="Ferreira P."/>
            <person name="Fischer H."/>
            <person name="Fitzgerald M."/>
            <person name="Foley K."/>
            <person name="Gage D."/>
            <person name="Galagan J."/>
            <person name="Gearin G."/>
            <person name="Gnerre S."/>
            <person name="Gnirke A."/>
            <person name="Goyette A."/>
            <person name="Graham J."/>
            <person name="Grandbois E."/>
            <person name="Gyaltsen K."/>
            <person name="Hafez N."/>
            <person name="Hagopian D."/>
            <person name="Hagos B."/>
            <person name="Hall J."/>
            <person name="Hatcher B."/>
            <person name="Heller A."/>
            <person name="Higgins H."/>
            <person name="Honan T."/>
            <person name="Horn A."/>
            <person name="Houde N."/>
            <person name="Hughes L."/>
            <person name="Hulme W."/>
            <person name="Husby E."/>
            <person name="Iliev I."/>
            <person name="Jaffe D."/>
            <person name="Jones C."/>
            <person name="Kamal M."/>
            <person name="Kamat A."/>
            <person name="Kamvysselis M."/>
            <person name="Karlsson E."/>
            <person name="Kells C."/>
            <person name="Kieu A."/>
            <person name="Kisner P."/>
            <person name="Kodira C."/>
            <person name="Kulbokas E."/>
            <person name="Labutti K."/>
            <person name="Lama D."/>
            <person name="Landers T."/>
            <person name="Leger J."/>
            <person name="Levine S."/>
            <person name="Lewis D."/>
            <person name="Lewis T."/>
            <person name="Lindblad-toh K."/>
            <person name="Liu X."/>
            <person name="Lokyitsang T."/>
            <person name="Lokyitsang Y."/>
            <person name="Lucien O."/>
            <person name="Lui A."/>
            <person name="Ma L.J."/>
            <person name="Mabbitt R."/>
            <person name="Macdonald J."/>
            <person name="Maclean C."/>
            <person name="Major J."/>
            <person name="Manning J."/>
            <person name="Marabella R."/>
            <person name="Maru K."/>
            <person name="Matthews C."/>
            <person name="Mauceli E."/>
            <person name="Mccarthy M."/>
            <person name="Mcdonough S."/>
            <person name="Mcghee T."/>
            <person name="Meldrim J."/>
            <person name="Meneus L."/>
            <person name="Mesirov J."/>
            <person name="Mihalev A."/>
            <person name="Mihova T."/>
            <person name="Mikkelsen T."/>
            <person name="Mlenga V."/>
            <person name="Moru K."/>
            <person name="Mozes J."/>
            <person name="Mulrain L."/>
            <person name="Munson G."/>
            <person name="Naylor J."/>
            <person name="Newes C."/>
            <person name="Nguyen C."/>
            <person name="Nguyen N."/>
            <person name="Nguyen T."/>
            <person name="Nicol R."/>
            <person name="Nielsen C."/>
            <person name="Nizzari M."/>
            <person name="Norbu C."/>
            <person name="Norbu N."/>
            <person name="O'donnell P."/>
            <person name="Okoawo O."/>
            <person name="O'leary S."/>
            <person name="Omotosho B."/>
            <person name="O'neill K."/>
            <person name="Osman S."/>
            <person name="Parker S."/>
            <person name="Perrin D."/>
            <person name="Phunkhang P."/>
            <person name="Piqani B."/>
            <person name="Purcell S."/>
            <person name="Rachupka T."/>
            <person name="Ramasamy U."/>
            <person name="Rameau R."/>
            <person name="Ray V."/>
            <person name="Raymond C."/>
            <person name="Retta R."/>
            <person name="Richardson S."/>
            <person name="Rise C."/>
            <person name="Rodriguez J."/>
            <person name="Rogers J."/>
            <person name="Rogov P."/>
            <person name="Rutman M."/>
            <person name="Schupbach R."/>
            <person name="Seaman C."/>
            <person name="Settipalli S."/>
            <person name="Sharpe T."/>
            <person name="Sheridan J."/>
            <person name="Sherpa N."/>
            <person name="Shi J."/>
            <person name="Smirnov S."/>
            <person name="Smith C."/>
            <person name="Sougnez C."/>
            <person name="Spencer B."/>
            <person name="Stalker J."/>
            <person name="Stange-thomann N."/>
            <person name="Stavropoulos S."/>
            <person name="Stetson K."/>
            <person name="Stone C."/>
            <person name="Stone S."/>
            <person name="Stubbs M."/>
            <person name="Talamas J."/>
            <person name="Tchuinga P."/>
            <person name="Tenzing P."/>
            <person name="Tesfaye S."/>
            <person name="Theodore J."/>
            <person name="Thoulutsang Y."/>
            <person name="Topham K."/>
            <person name="Towey S."/>
            <person name="Tsamla T."/>
            <person name="Tsomo N."/>
            <person name="Vallee D."/>
            <person name="Vassiliev H."/>
            <person name="Venkataraman V."/>
            <person name="Vinson J."/>
            <person name="Vo A."/>
            <person name="Wade C."/>
            <person name="Wang S."/>
            <person name="Wangchuk T."/>
            <person name="Wangdi T."/>
            <person name="Whittaker C."/>
            <person name="Wilkinson J."/>
            <person name="Wu Y."/>
            <person name="Wyman D."/>
            <person name="Yadav S."/>
            <person name="Yang S."/>
            <person name="Yang X."/>
            <person name="Yeager S."/>
            <person name="Yee E."/>
            <person name="Young G."/>
            <person name="Zainoun J."/>
            <person name="Zembeck L."/>
            <person name="Zimmer A."/>
            <person name="Zody M."/>
            <person name="Lander E."/>
        </authorList>
    </citation>
    <scope>NUCLEOTIDE SEQUENCE [LARGE SCALE GENOMIC DNA]</scope>
</reference>
<evidence type="ECO:0000256" key="5">
    <source>
        <dbReference type="SAM" id="Coils"/>
    </source>
</evidence>
<reference evidence="9" key="2">
    <citation type="submission" date="2025-08" db="UniProtKB">
        <authorList>
            <consortium name="Ensembl"/>
        </authorList>
    </citation>
    <scope>IDENTIFICATION</scope>
</reference>
<dbReference type="PROSITE" id="PS51776">
    <property type="entry name" value="RH1"/>
    <property type="match status" value="1"/>
</dbReference>
<feature type="compositionally biased region" description="Basic and acidic residues" evidence="6">
    <location>
        <begin position="215"/>
        <end position="240"/>
    </location>
</feature>
<dbReference type="InterPro" id="IPR015943">
    <property type="entry name" value="WD40/YVTN_repeat-like_dom_sf"/>
</dbReference>
<dbReference type="Pfam" id="PF16471">
    <property type="entry name" value="JIP_LZII"/>
    <property type="match status" value="1"/>
</dbReference>
<feature type="compositionally biased region" description="Basic and acidic residues" evidence="6">
    <location>
        <begin position="274"/>
        <end position="284"/>
    </location>
</feature>
<feature type="compositionally biased region" description="Polar residues" evidence="6">
    <location>
        <begin position="869"/>
        <end position="880"/>
    </location>
</feature>
<dbReference type="GO" id="GO:0005737">
    <property type="term" value="C:cytoplasm"/>
    <property type="evidence" value="ECO:0007669"/>
    <property type="project" value="UniProtKB-SubCell"/>
</dbReference>
<dbReference type="GO" id="GO:0016192">
    <property type="term" value="P:vesicle-mediated transport"/>
    <property type="evidence" value="ECO:0007669"/>
    <property type="project" value="TreeGrafter"/>
</dbReference>
<dbReference type="Gene3D" id="1.20.5.1000">
    <property type="entry name" value="arf6 gtpase in complex with a specific effector, jip4"/>
    <property type="match status" value="1"/>
</dbReference>
<evidence type="ECO:0000313" key="9">
    <source>
        <dbReference type="Ensembl" id="ENSCSAVP00000018207.1"/>
    </source>
</evidence>